<reference evidence="1 2" key="1">
    <citation type="journal article" date="2016" name="Front. Microbiol.">
        <title>Genomic Resource of Rice Seed Associated Bacteria.</title>
        <authorList>
            <person name="Midha S."/>
            <person name="Bansal K."/>
            <person name="Sharma S."/>
            <person name="Kumar N."/>
            <person name="Patil P.P."/>
            <person name="Chaudhry V."/>
            <person name="Patil P.B."/>
        </authorList>
    </citation>
    <scope>NUCLEOTIDE SEQUENCE [LARGE SCALE GENOMIC DNA]</scope>
    <source>
        <strain evidence="1 2">NS359</strain>
    </source>
</reference>
<dbReference type="EMBL" id="LDRC01000143">
    <property type="protein sequence ID" value="KTR44756.1"/>
    <property type="molecule type" value="Genomic_DNA"/>
</dbReference>
<dbReference type="PATRIC" id="fig|465820.4.peg.664"/>
<dbReference type="Proteomes" id="UP000072763">
    <property type="component" value="Unassembled WGS sequence"/>
</dbReference>
<name>A0A147DLN8_9MICO</name>
<organism evidence="1 2">
    <name type="scientific">Curtobacterium oceanosedimentum</name>
    <dbReference type="NCBI Taxonomy" id="465820"/>
    <lineage>
        <taxon>Bacteria</taxon>
        <taxon>Bacillati</taxon>
        <taxon>Actinomycetota</taxon>
        <taxon>Actinomycetes</taxon>
        <taxon>Micrococcales</taxon>
        <taxon>Microbacteriaceae</taxon>
        <taxon>Curtobacterium</taxon>
    </lineage>
</organism>
<protein>
    <submittedName>
        <fullName evidence="1">Uncharacterized protein</fullName>
    </submittedName>
</protein>
<feature type="non-terminal residue" evidence="1">
    <location>
        <position position="1"/>
    </location>
</feature>
<accession>A0A147DLN8</accession>
<sequence>AGGSGVGCAASVGRPQRHAPGGWRLRLQGGVAAVTGCGCARGRLDFGLAGVAPTAGPGCAYVRARPTRTATRRDRAN</sequence>
<proteinExistence type="predicted"/>
<evidence type="ECO:0000313" key="2">
    <source>
        <dbReference type="Proteomes" id="UP000072763"/>
    </source>
</evidence>
<dbReference type="AlphaFoldDB" id="A0A147DLN8"/>
<evidence type="ECO:0000313" key="1">
    <source>
        <dbReference type="EMBL" id="KTR44756.1"/>
    </source>
</evidence>
<gene>
    <name evidence="1" type="ORF">NS359_16010</name>
</gene>
<comment type="caution">
    <text evidence="1">The sequence shown here is derived from an EMBL/GenBank/DDBJ whole genome shotgun (WGS) entry which is preliminary data.</text>
</comment>